<feature type="region of interest" description="Disordered" evidence="1">
    <location>
        <begin position="86"/>
        <end position="110"/>
    </location>
</feature>
<feature type="compositionally biased region" description="Basic and acidic residues" evidence="1">
    <location>
        <begin position="86"/>
        <end position="101"/>
    </location>
</feature>
<reference evidence="2 3" key="1">
    <citation type="submission" date="2018-03" db="EMBL/GenBank/DDBJ databases">
        <authorList>
            <person name="Guldener U."/>
        </authorList>
    </citation>
    <scope>NUCLEOTIDE SEQUENCE [LARGE SCALE GENOMIC DNA]</scope>
    <source>
        <strain evidence="2 3">DAOM196992</strain>
    </source>
</reference>
<dbReference type="InterPro" id="IPR012471">
    <property type="entry name" value="DUF1690"/>
</dbReference>
<proteinExistence type="predicted"/>
<organism evidence="2 3">
    <name type="scientific">Pseudozyma flocculosa</name>
    <dbReference type="NCBI Taxonomy" id="84751"/>
    <lineage>
        <taxon>Eukaryota</taxon>
        <taxon>Fungi</taxon>
        <taxon>Dikarya</taxon>
        <taxon>Basidiomycota</taxon>
        <taxon>Ustilaginomycotina</taxon>
        <taxon>Ustilaginomycetes</taxon>
        <taxon>Ustilaginales</taxon>
        <taxon>Ustilaginaceae</taxon>
        <taxon>Pseudozyma</taxon>
    </lineage>
</organism>
<evidence type="ECO:0000313" key="3">
    <source>
        <dbReference type="Proteomes" id="UP000323386"/>
    </source>
</evidence>
<evidence type="ECO:0000313" key="2">
    <source>
        <dbReference type="EMBL" id="SPO36312.1"/>
    </source>
</evidence>
<evidence type="ECO:0008006" key="4">
    <source>
        <dbReference type="Google" id="ProtNLM"/>
    </source>
</evidence>
<name>A0A5C3EW91_9BASI</name>
<protein>
    <recommendedName>
        <fullName evidence="4">MICOS complex subunit mic19</fullName>
    </recommendedName>
</protein>
<sequence>MGAAASKQDTAPPKPAAPAETASDDKQAHPLQFGRSLLNSLDKTHVEGPSADRQATLDSSVQQRIKSELDRLRKEEAEVRSQIEKAIEKENLERESKHSGAEGKNSNVLRQELDEVRKKIERHRQKSDISAYAGVKEAQEQLVKCYKSQPERTLDCWKEAEDFKAAVAKAEKEFIASFN</sequence>
<dbReference type="Pfam" id="PF07956">
    <property type="entry name" value="DUF1690"/>
    <property type="match status" value="1"/>
</dbReference>
<evidence type="ECO:0000256" key="1">
    <source>
        <dbReference type="SAM" id="MobiDB-lite"/>
    </source>
</evidence>
<dbReference type="EMBL" id="OOIP01000004">
    <property type="protein sequence ID" value="SPO36312.1"/>
    <property type="molecule type" value="Genomic_DNA"/>
</dbReference>
<feature type="region of interest" description="Disordered" evidence="1">
    <location>
        <begin position="1"/>
        <end position="62"/>
    </location>
</feature>
<dbReference type="Proteomes" id="UP000323386">
    <property type="component" value="Unassembled WGS sequence"/>
</dbReference>
<dbReference type="OrthoDB" id="5544375at2759"/>
<accession>A0A5C3EW91</accession>
<gene>
    <name evidence="2" type="ORF">PSFLO_01783</name>
</gene>
<keyword evidence="3" id="KW-1185">Reference proteome</keyword>
<dbReference type="AlphaFoldDB" id="A0A5C3EW91"/>